<protein>
    <recommendedName>
        <fullName evidence="5">Lipoprotein</fullName>
    </recommendedName>
</protein>
<accession>A0ABN3YR27</accession>
<feature type="compositionally biased region" description="Polar residues" evidence="1">
    <location>
        <begin position="41"/>
        <end position="63"/>
    </location>
</feature>
<organism evidence="3 4">
    <name type="scientific">Fibrobacter succinogenes (strain ATCC 19169 / S85)</name>
    <dbReference type="NCBI Taxonomy" id="59374"/>
    <lineage>
        <taxon>Bacteria</taxon>
        <taxon>Pseudomonadati</taxon>
        <taxon>Fibrobacterota</taxon>
        <taxon>Fibrobacteria</taxon>
        <taxon>Fibrobacterales</taxon>
        <taxon>Fibrobacteraceae</taxon>
        <taxon>Fibrobacter</taxon>
    </lineage>
</organism>
<dbReference type="EMBL" id="CP001792">
    <property type="protein sequence ID" value="ACX73789.1"/>
    <property type="molecule type" value="Genomic_DNA"/>
</dbReference>
<evidence type="ECO:0008006" key="5">
    <source>
        <dbReference type="Google" id="ProtNLM"/>
    </source>
</evidence>
<feature type="region of interest" description="Disordered" evidence="1">
    <location>
        <begin position="34"/>
        <end position="77"/>
    </location>
</feature>
<reference evidence="3" key="1">
    <citation type="submission" date="2009-10" db="EMBL/GenBank/DDBJ databases">
        <title>Complete sequence of Fibrobacter succinogenes subsp. succinogenes S85.</title>
        <authorList>
            <consortium name="US DOE Joint Genome Institute"/>
            <person name="Lucas S."/>
            <person name="Copeland A."/>
            <person name="Lapidus A."/>
            <person name="Glavina del Rio T."/>
            <person name="Tice H."/>
            <person name="Bruce D."/>
            <person name="Goodwin L."/>
            <person name="Pitluck S."/>
            <person name="Chertkov O."/>
            <person name="Detter J.C."/>
            <person name="Han C."/>
            <person name="Tapia R."/>
            <person name="Larimer F."/>
            <person name="Land M."/>
            <person name="Hauser L."/>
            <person name="Kyrpides N."/>
            <person name="Mikhailova N."/>
            <person name="Weimer P.J."/>
            <person name="Stevenson D.M."/>
            <person name="Boyum J."/>
            <person name="Brumm P.I."/>
            <person name="Mead D."/>
        </authorList>
    </citation>
    <scope>NUCLEOTIDE SEQUENCE [LARGE SCALE GENOMIC DNA]</scope>
    <source>
        <strain evidence="3">S85</strain>
    </source>
</reference>
<dbReference type="RefSeq" id="WP_012820019.1">
    <property type="nucleotide sequence ID" value="NC_013410.1"/>
</dbReference>
<keyword evidence="4" id="KW-1185">Reference proteome</keyword>
<dbReference type="PROSITE" id="PS51257">
    <property type="entry name" value="PROKAR_LIPOPROTEIN"/>
    <property type="match status" value="1"/>
</dbReference>
<dbReference type="Proteomes" id="UP000001497">
    <property type="component" value="Chromosome"/>
</dbReference>
<gene>
    <name evidence="3" type="ordered locus">Fisuc_0175</name>
</gene>
<sequence>MKTLKLSNIVWCAALTLCACGDSSVDSTGVVAPNAAESDSAGETTEVSNPEISSDNQGSTAENQSSVSTEQSSSTEEVIIEQVASDPVMVSEISGDPVITFTNASVSVSNDNGCIAQNEKTITISCQGNYQLTGSSNDNQIIVNAGSTDNVYLYLNGLQLASASDAPIYVQNANKVFLLLVDGTKNTLEDASTRTKAYTKSNGSSDTTNATIYAKDDLTIKGSGALTVTGNYNNGIHCSNDLRIRDLPEITVKAKNHAIKGKGSVNIEGGYFELTATNGDGIKSDEGDDEGVVTEEKGIVIITGGEFNINAGDDGIQAYNYILIADSTSTPLITVNSKGKGIATDNRLYVNGGVTSVTSGDDGLHSNMNIYFNGGRTTISAGDDGIHADSTLRISDGSINITKAVEGIEAFYIRAEGGKTATVASDDAWNAAGGSADANSTSGSQWGGRGGPTGMMSGSKGYIIISGGYHYLYAAGNDIDVLDANGTATMSGGVLLLEIGSSGRSSAMFASGNQGGNQGGSWGGSSSCSTNTAGGLIDTDNGFSINGGVLLGFGSQTEEYPYCTATSYTAGTAYGSSKAAFKPSSSGSMIIYGGEVSSVSQVDVSGMTEVTLPNGMTYYEK</sequence>
<dbReference type="InterPro" id="IPR025584">
    <property type="entry name" value="Cthe_2159"/>
</dbReference>
<proteinExistence type="predicted"/>
<dbReference type="Pfam" id="PF14262">
    <property type="entry name" value="Cthe_2159"/>
    <property type="match status" value="1"/>
</dbReference>
<keyword evidence="2" id="KW-0732">Signal</keyword>
<feature type="chain" id="PRO_5046376565" description="Lipoprotein" evidence="2">
    <location>
        <begin position="22"/>
        <end position="621"/>
    </location>
</feature>
<feature type="compositionally biased region" description="Low complexity" evidence="1">
    <location>
        <begin position="64"/>
        <end position="77"/>
    </location>
</feature>
<evidence type="ECO:0000313" key="4">
    <source>
        <dbReference type="Proteomes" id="UP000001497"/>
    </source>
</evidence>
<feature type="region of interest" description="Disordered" evidence="1">
    <location>
        <begin position="432"/>
        <end position="451"/>
    </location>
</feature>
<feature type="signal peptide" evidence="2">
    <location>
        <begin position="1"/>
        <end position="21"/>
    </location>
</feature>
<name>A0ABN3YR27_FIBSS</name>
<evidence type="ECO:0000313" key="3">
    <source>
        <dbReference type="EMBL" id="ACX73789.1"/>
    </source>
</evidence>
<evidence type="ECO:0000256" key="1">
    <source>
        <dbReference type="SAM" id="MobiDB-lite"/>
    </source>
</evidence>
<evidence type="ECO:0000256" key="2">
    <source>
        <dbReference type="SAM" id="SignalP"/>
    </source>
</evidence>